<reference evidence="3 4" key="1">
    <citation type="journal article" date="2016" name="Genome Biol. Evol.">
        <title>Divergent and convergent evolution of fungal pathogenicity.</title>
        <authorList>
            <person name="Shang Y."/>
            <person name="Xiao G."/>
            <person name="Zheng P."/>
            <person name="Cen K."/>
            <person name="Zhan S."/>
            <person name="Wang C."/>
        </authorList>
    </citation>
    <scope>NUCLEOTIDE SEQUENCE [LARGE SCALE GENOMIC DNA]</scope>
    <source>
        <strain evidence="3 4">RCEF 264</strain>
    </source>
</reference>
<evidence type="ECO:0000313" key="4">
    <source>
        <dbReference type="Proteomes" id="UP000076874"/>
    </source>
</evidence>
<feature type="compositionally biased region" description="Basic and acidic residues" evidence="1">
    <location>
        <begin position="539"/>
        <end position="552"/>
    </location>
</feature>
<feature type="region of interest" description="Disordered" evidence="1">
    <location>
        <begin position="1"/>
        <end position="37"/>
    </location>
</feature>
<feature type="compositionally biased region" description="Low complexity" evidence="1">
    <location>
        <begin position="416"/>
        <end position="425"/>
    </location>
</feature>
<dbReference type="Proteomes" id="UP000076874">
    <property type="component" value="Unassembled WGS sequence"/>
</dbReference>
<dbReference type="Pfam" id="PF04366">
    <property type="entry name" value="Ysc84"/>
    <property type="match status" value="2"/>
</dbReference>
<dbReference type="GO" id="GO:0035091">
    <property type="term" value="F:phosphatidylinositol binding"/>
    <property type="evidence" value="ECO:0007669"/>
    <property type="project" value="TreeGrafter"/>
</dbReference>
<proteinExistence type="predicted"/>
<name>A0A167QCU9_9HYPO</name>
<feature type="compositionally biased region" description="Low complexity" evidence="1">
    <location>
        <begin position="298"/>
        <end position="314"/>
    </location>
</feature>
<comment type="caution">
    <text evidence="3">The sequence shown here is derived from an EMBL/GenBank/DDBJ whole genome shotgun (WGS) entry which is preliminary data.</text>
</comment>
<dbReference type="InterPro" id="IPR051702">
    <property type="entry name" value="SH3_domain_YSC84-like"/>
</dbReference>
<dbReference type="PANTHER" id="PTHR15629">
    <property type="entry name" value="SH3YL1 PROTEIN"/>
    <property type="match status" value="1"/>
</dbReference>
<feature type="region of interest" description="Disordered" evidence="1">
    <location>
        <begin position="241"/>
        <end position="324"/>
    </location>
</feature>
<sequence>MSYPQEKPAGYAYPRRRPPPPQAHGDYSDDGERPSHRLGFADRLSALGARAASPINALANKIGSEGFLPATMDKECEKAARVLKAFCKHGIYADTDAFPPTKSDRDDARGRAGGGTSRARPPTTRSRTLLTIPAKVIRGAVGLAIFTTGRVGFHLSGATGSGVLLARHPDTGAWSPPVGIQIHALGAGFVIGADIYDCVLVLNTQAALDAFRSTRLALGTDLAVVAGPYGAGASVDIAAPTAALDRRRTPPPRSPPLPTTAGNDGRRPASAGKPTSAGRPSSAGRPTSAGRPSSANRPTTSGPATTTTPTATSAAPPPRSPLRQTLDRAAYAYIKSRGVYAGVQVDGTVVTVRQTANAAFYTNNAASVSVESILRGEVAPGPWQRPVQVLLDAVYGAEGRPVSSHQQHQPPPPQPQQQQQQQQQKPYPPPSPSSPPLSPPSPYAQPGPTPQTAWANAEPAVIVPAPGIHRTGTEADVNQTYVHDQPTRPIPTGSGDSTAPHEAAYELDASGPPVSSPPPPAYEEPYAAAANTQQQPPAYREDGVYRPYRSEKPSGGPPT</sequence>
<organism evidence="3 4">
    <name type="scientific">Niveomyces insectorum RCEF 264</name>
    <dbReference type="NCBI Taxonomy" id="1081102"/>
    <lineage>
        <taxon>Eukaryota</taxon>
        <taxon>Fungi</taxon>
        <taxon>Dikarya</taxon>
        <taxon>Ascomycota</taxon>
        <taxon>Pezizomycotina</taxon>
        <taxon>Sordariomycetes</taxon>
        <taxon>Hypocreomycetidae</taxon>
        <taxon>Hypocreales</taxon>
        <taxon>Cordycipitaceae</taxon>
        <taxon>Niveomyces</taxon>
    </lineage>
</organism>
<accession>A0A167QCU9</accession>
<feature type="domain" description="Ysc84 actin-binding" evidence="2">
    <location>
        <begin position="315"/>
        <end position="391"/>
    </location>
</feature>
<feature type="region of interest" description="Disordered" evidence="1">
    <location>
        <begin position="398"/>
        <end position="559"/>
    </location>
</feature>
<evidence type="ECO:0000256" key="1">
    <source>
        <dbReference type="SAM" id="MobiDB-lite"/>
    </source>
</evidence>
<protein>
    <submittedName>
        <fullName evidence="3">DUF500 domain containing protein</fullName>
    </submittedName>
</protein>
<feature type="compositionally biased region" description="Low complexity" evidence="1">
    <location>
        <begin position="523"/>
        <end position="538"/>
    </location>
</feature>
<dbReference type="OrthoDB" id="10255128at2759"/>
<feature type="compositionally biased region" description="Basic and acidic residues" evidence="1">
    <location>
        <begin position="26"/>
        <end position="35"/>
    </location>
</feature>
<dbReference type="CDD" id="cd11524">
    <property type="entry name" value="SYLF"/>
    <property type="match status" value="1"/>
</dbReference>
<dbReference type="InterPro" id="IPR007461">
    <property type="entry name" value="Ysc84_actin-binding"/>
</dbReference>
<dbReference type="STRING" id="1081102.A0A167QCU9"/>
<evidence type="ECO:0000313" key="3">
    <source>
        <dbReference type="EMBL" id="OAA57522.1"/>
    </source>
</evidence>
<feature type="region of interest" description="Disordered" evidence="1">
    <location>
        <begin position="97"/>
        <end position="124"/>
    </location>
</feature>
<dbReference type="PANTHER" id="PTHR15629:SF8">
    <property type="entry name" value="DUF500 DOMAIN PROTEIN (AFU_ORTHOLOGUE AFUA_5G07310)"/>
    <property type="match status" value="1"/>
</dbReference>
<feature type="domain" description="Ysc84 actin-binding" evidence="2">
    <location>
        <begin position="183"/>
        <end position="238"/>
    </location>
</feature>
<evidence type="ECO:0000259" key="2">
    <source>
        <dbReference type="Pfam" id="PF04366"/>
    </source>
</evidence>
<dbReference type="AlphaFoldDB" id="A0A167QCU9"/>
<feature type="compositionally biased region" description="Pro residues" evidence="1">
    <location>
        <begin position="426"/>
        <end position="449"/>
    </location>
</feature>
<dbReference type="EMBL" id="AZHD01000014">
    <property type="protein sequence ID" value="OAA57522.1"/>
    <property type="molecule type" value="Genomic_DNA"/>
</dbReference>
<keyword evidence="4" id="KW-1185">Reference proteome</keyword>
<gene>
    <name evidence="3" type="ORF">SPI_07181</name>
</gene>